<evidence type="ECO:0000313" key="12">
    <source>
        <dbReference type="Proteomes" id="UP001432995"/>
    </source>
</evidence>
<protein>
    <recommendedName>
        <fullName evidence="3">Blue-light-activated histidine kinase</fullName>
        <ecNumber evidence="2">2.7.13.3</ecNumber>
    </recommendedName>
</protein>
<dbReference type="Gene3D" id="3.30.450.20">
    <property type="entry name" value="PAS domain"/>
    <property type="match status" value="1"/>
</dbReference>
<evidence type="ECO:0000313" key="11">
    <source>
        <dbReference type="EMBL" id="MER2288466.1"/>
    </source>
</evidence>
<evidence type="ECO:0000256" key="6">
    <source>
        <dbReference type="ARBA" id="ARBA00022741"/>
    </source>
</evidence>
<evidence type="ECO:0000256" key="4">
    <source>
        <dbReference type="ARBA" id="ARBA00022553"/>
    </source>
</evidence>
<dbReference type="CDD" id="cd00130">
    <property type="entry name" value="PAS"/>
    <property type="match status" value="1"/>
</dbReference>
<gene>
    <name evidence="11" type="ORF">ABS770_09380</name>
</gene>
<evidence type="ECO:0000256" key="3">
    <source>
        <dbReference type="ARBA" id="ARBA00021740"/>
    </source>
</evidence>
<evidence type="ECO:0000256" key="2">
    <source>
        <dbReference type="ARBA" id="ARBA00012438"/>
    </source>
</evidence>
<dbReference type="InterPro" id="IPR011102">
    <property type="entry name" value="Sig_transdc_His_kinase_HWE"/>
</dbReference>
<comment type="catalytic activity">
    <reaction evidence="1">
        <text>ATP + protein L-histidine = ADP + protein N-phospho-L-histidine.</text>
        <dbReference type="EC" id="2.7.13.3"/>
    </reaction>
</comment>
<comment type="caution">
    <text evidence="11">The sequence shown here is derived from an EMBL/GenBank/DDBJ whole genome shotgun (WGS) entry which is preliminary data.</text>
</comment>
<evidence type="ECO:0000259" key="10">
    <source>
        <dbReference type="SMART" id="SM00911"/>
    </source>
</evidence>
<dbReference type="GO" id="GO:0016301">
    <property type="term" value="F:kinase activity"/>
    <property type="evidence" value="ECO:0007669"/>
    <property type="project" value="UniProtKB-KW"/>
</dbReference>
<dbReference type="RefSeq" id="WP_091862749.1">
    <property type="nucleotide sequence ID" value="NZ_FOQW01000009.1"/>
</dbReference>
<evidence type="ECO:0000256" key="9">
    <source>
        <dbReference type="SAM" id="MobiDB-lite"/>
    </source>
</evidence>
<dbReference type="PANTHER" id="PTHR41523">
    <property type="entry name" value="TWO-COMPONENT SYSTEM SENSOR PROTEIN"/>
    <property type="match status" value="1"/>
</dbReference>
<keyword evidence="6" id="KW-0547">Nucleotide-binding</keyword>
<evidence type="ECO:0000256" key="8">
    <source>
        <dbReference type="ARBA" id="ARBA00022840"/>
    </source>
</evidence>
<name>A0ABV1R0W7_9HYPH</name>
<dbReference type="SMART" id="SM00911">
    <property type="entry name" value="HWE_HK"/>
    <property type="match status" value="1"/>
</dbReference>
<accession>A0ABV1R0W7</accession>
<evidence type="ECO:0000256" key="7">
    <source>
        <dbReference type="ARBA" id="ARBA00022777"/>
    </source>
</evidence>
<keyword evidence="5" id="KW-0808">Transferase</keyword>
<sequence>MDAGLVLPRADGTDRRLAALEAENLRLRDLLMQATKQADAERQRSRRLGRIIEAASRVESGRLGREPFPAPAPPPLHHPESGRVETWSAPSWAGALTAPGMLQVAADVLEILDCDGILITAGENGPAGLCGRNLADLIGRPWIDLWIRDEDREAVAASLAKARLGGASRFQAKLESGRTVTWWDIAVSPVGGRPGRPDRILAASRDITELKLTEARQTLLMQELSHRMKNTLAMVQAVAAQTLRNAGSLEAAGEALAARLLALAQAHDVLLQGSFAAASLVGLVEGAVSLHGDGVAGRFRVEGADVTLGPRHGMVLALMLHELGTNAAKYGALSVPTGQVVIAWAVTGAGEGATLRFRWEEVGGPPVSPPTRTGFGTRLIARSLAHSFGGTAQLSYPPTGAVLTFEAPLAAVTAG</sequence>
<keyword evidence="4" id="KW-0597">Phosphoprotein</keyword>
<dbReference type="PANTHER" id="PTHR41523:SF7">
    <property type="entry name" value="HISTIDINE KINASE"/>
    <property type="match status" value="1"/>
</dbReference>
<dbReference type="Pfam" id="PF07536">
    <property type="entry name" value="HWE_HK"/>
    <property type="match status" value="1"/>
</dbReference>
<dbReference type="InterPro" id="IPR000014">
    <property type="entry name" value="PAS"/>
</dbReference>
<dbReference type="Gene3D" id="3.30.565.10">
    <property type="entry name" value="Histidine kinase-like ATPase, C-terminal domain"/>
    <property type="match status" value="1"/>
</dbReference>
<keyword evidence="7 11" id="KW-0418">Kinase</keyword>
<dbReference type="InterPro" id="IPR035965">
    <property type="entry name" value="PAS-like_dom_sf"/>
</dbReference>
<proteinExistence type="predicted"/>
<dbReference type="GeneID" id="90832728"/>
<organism evidence="11 12">
    <name type="scientific">Methylobacterium brachiatum</name>
    <dbReference type="NCBI Taxonomy" id="269660"/>
    <lineage>
        <taxon>Bacteria</taxon>
        <taxon>Pseudomonadati</taxon>
        <taxon>Pseudomonadota</taxon>
        <taxon>Alphaproteobacteria</taxon>
        <taxon>Hyphomicrobiales</taxon>
        <taxon>Methylobacteriaceae</taxon>
        <taxon>Methylobacterium</taxon>
    </lineage>
</organism>
<evidence type="ECO:0000256" key="5">
    <source>
        <dbReference type="ARBA" id="ARBA00022679"/>
    </source>
</evidence>
<dbReference type="InterPro" id="IPR036890">
    <property type="entry name" value="HATPase_C_sf"/>
</dbReference>
<feature type="domain" description="Signal transduction histidine kinase HWE region" evidence="10">
    <location>
        <begin position="223"/>
        <end position="305"/>
    </location>
</feature>
<dbReference type="Pfam" id="PF08448">
    <property type="entry name" value="PAS_4"/>
    <property type="match status" value="1"/>
</dbReference>
<dbReference type="EMBL" id="JBELQD010000007">
    <property type="protein sequence ID" value="MER2288466.1"/>
    <property type="molecule type" value="Genomic_DNA"/>
</dbReference>
<evidence type="ECO:0000256" key="1">
    <source>
        <dbReference type="ARBA" id="ARBA00000085"/>
    </source>
</evidence>
<dbReference type="Proteomes" id="UP001432995">
    <property type="component" value="Unassembled WGS sequence"/>
</dbReference>
<feature type="region of interest" description="Disordered" evidence="9">
    <location>
        <begin position="62"/>
        <end position="84"/>
    </location>
</feature>
<keyword evidence="8" id="KW-0067">ATP-binding</keyword>
<dbReference type="EC" id="2.7.13.3" evidence="2"/>
<dbReference type="InterPro" id="IPR013656">
    <property type="entry name" value="PAS_4"/>
</dbReference>
<reference evidence="11" key="1">
    <citation type="submission" date="2024-06" db="EMBL/GenBank/DDBJ databases">
        <authorList>
            <person name="Campbell A.G."/>
        </authorList>
    </citation>
    <scope>NUCLEOTIDE SEQUENCE</scope>
    <source>
        <strain evidence="11">EM17</strain>
    </source>
</reference>
<keyword evidence="12" id="KW-1185">Reference proteome</keyword>
<dbReference type="SUPFAM" id="SSF55785">
    <property type="entry name" value="PYP-like sensor domain (PAS domain)"/>
    <property type="match status" value="1"/>
</dbReference>